<dbReference type="Gene3D" id="2.40.128.110">
    <property type="entry name" value="Lipid/polyisoprenoid-binding, YceI-like"/>
    <property type="match status" value="1"/>
</dbReference>
<dbReference type="PANTHER" id="PTHR34406">
    <property type="entry name" value="PROTEIN YCEI"/>
    <property type="match status" value="1"/>
</dbReference>
<gene>
    <name evidence="3" type="ORF">GCM10025789_06150</name>
</gene>
<dbReference type="Proteomes" id="UP001501521">
    <property type="component" value="Unassembled WGS sequence"/>
</dbReference>
<keyword evidence="4" id="KW-1185">Reference proteome</keyword>
<dbReference type="InterPro" id="IPR007372">
    <property type="entry name" value="Lipid/polyisoprenoid-bd_YceI"/>
</dbReference>
<evidence type="ECO:0000256" key="1">
    <source>
        <dbReference type="ARBA" id="ARBA00008812"/>
    </source>
</evidence>
<comment type="similarity">
    <text evidence="1">Belongs to the UPF0312 family.</text>
</comment>
<dbReference type="PANTHER" id="PTHR34406:SF1">
    <property type="entry name" value="PROTEIN YCEI"/>
    <property type="match status" value="1"/>
</dbReference>
<sequence>MTALTALSGNYVLDNTHTEIGWTARHAMVTKVRGSFTDFEGTASTGANLEDAKINVVIQATSIDTGNADRDGHLRSGDFFDVDTYPTIRFTSTKVTAAGEGLDVEGNLTIKDVTRAVTIPFDYDGVAVDPFGNERVGLSGAVQVNRKDFGLVWNAALETGGVLVSENVNLVFEVSAIKQADEAAAVESAEEAQPVVEAEPVVEAAEPVRAAQAPVAPQQGGFMGWLKRVFG</sequence>
<dbReference type="InterPro" id="IPR036761">
    <property type="entry name" value="TTHA0802/YceI-like_sf"/>
</dbReference>
<proteinExistence type="inferred from homology"/>
<dbReference type="SMART" id="SM00867">
    <property type="entry name" value="YceI"/>
    <property type="match status" value="1"/>
</dbReference>
<evidence type="ECO:0000313" key="4">
    <source>
        <dbReference type="Proteomes" id="UP001501521"/>
    </source>
</evidence>
<protein>
    <submittedName>
        <fullName evidence="3">YceI family protein</fullName>
    </submittedName>
</protein>
<comment type="caution">
    <text evidence="3">The sequence shown here is derived from an EMBL/GenBank/DDBJ whole genome shotgun (WGS) entry which is preliminary data.</text>
</comment>
<evidence type="ECO:0000313" key="3">
    <source>
        <dbReference type="EMBL" id="GAA4891921.1"/>
    </source>
</evidence>
<dbReference type="SUPFAM" id="SSF101874">
    <property type="entry name" value="YceI-like"/>
    <property type="match status" value="1"/>
</dbReference>
<reference evidence="4" key="1">
    <citation type="journal article" date="2019" name="Int. J. Syst. Evol. Microbiol.">
        <title>The Global Catalogue of Microorganisms (GCM) 10K type strain sequencing project: providing services to taxonomists for standard genome sequencing and annotation.</title>
        <authorList>
            <consortium name="The Broad Institute Genomics Platform"/>
            <consortium name="The Broad Institute Genome Sequencing Center for Infectious Disease"/>
            <person name="Wu L."/>
            <person name="Ma J."/>
        </authorList>
    </citation>
    <scope>NUCLEOTIDE SEQUENCE [LARGE SCALE GENOMIC DNA]</scope>
    <source>
        <strain evidence="4">JCM 19125</strain>
    </source>
</reference>
<organism evidence="3 4">
    <name type="scientific">Tessaracoccus lubricantis</name>
    <dbReference type="NCBI Taxonomy" id="545543"/>
    <lineage>
        <taxon>Bacteria</taxon>
        <taxon>Bacillati</taxon>
        <taxon>Actinomycetota</taxon>
        <taxon>Actinomycetes</taxon>
        <taxon>Propionibacteriales</taxon>
        <taxon>Propionibacteriaceae</taxon>
        <taxon>Tessaracoccus</taxon>
    </lineage>
</organism>
<feature type="domain" description="Lipid/polyisoprenoid-binding YceI-like" evidence="2">
    <location>
        <begin position="10"/>
        <end position="177"/>
    </location>
</feature>
<evidence type="ECO:0000259" key="2">
    <source>
        <dbReference type="SMART" id="SM00867"/>
    </source>
</evidence>
<name>A0ABP9F139_9ACTN</name>
<dbReference type="RefSeq" id="WP_345578805.1">
    <property type="nucleotide sequence ID" value="NZ_BAABLV010000008.1"/>
</dbReference>
<accession>A0ABP9F139</accession>
<dbReference type="EMBL" id="BAABLV010000008">
    <property type="protein sequence ID" value="GAA4891921.1"/>
    <property type="molecule type" value="Genomic_DNA"/>
</dbReference>
<dbReference type="Pfam" id="PF04264">
    <property type="entry name" value="YceI"/>
    <property type="match status" value="1"/>
</dbReference>